<sequence length="161" mass="18499">MEHYGYGVNLYNGESLIEWNYFDYNRHSIAGFGYSSNGYTARYNLVGKHPISHAFDMHGLNQNTGDDSKVAGGTIAIHHNTFQFTMDVFPDSRHQEAIAIRGIPDNRCDIDKNWFYHESKPVEVNKRGNAYRQENDRWMHVWASGNHFGRDEPAPGIGHPR</sequence>
<accession>A0AAE3ZGZ9</accession>
<gene>
    <name evidence="1" type="ORF">JOF55_004096</name>
</gene>
<comment type="caution">
    <text evidence="1">The sequence shown here is derived from an EMBL/GenBank/DDBJ whole genome shotgun (WGS) entry which is preliminary data.</text>
</comment>
<evidence type="ECO:0000313" key="1">
    <source>
        <dbReference type="EMBL" id="MDR7303915.1"/>
    </source>
</evidence>
<proteinExistence type="predicted"/>
<dbReference type="RefSeq" id="WP_310276777.1">
    <property type="nucleotide sequence ID" value="NZ_JAVDXW010000001.1"/>
</dbReference>
<protein>
    <recommendedName>
        <fullName evidence="3">Right handed beta helix domain-containing protein</fullName>
    </recommendedName>
</protein>
<dbReference type="EMBL" id="JAVDXW010000001">
    <property type="protein sequence ID" value="MDR7303915.1"/>
    <property type="molecule type" value="Genomic_DNA"/>
</dbReference>
<organism evidence="1 2">
    <name type="scientific">Haloactinomyces albus</name>
    <dbReference type="NCBI Taxonomy" id="1352928"/>
    <lineage>
        <taxon>Bacteria</taxon>
        <taxon>Bacillati</taxon>
        <taxon>Actinomycetota</taxon>
        <taxon>Actinomycetes</taxon>
        <taxon>Actinopolysporales</taxon>
        <taxon>Actinopolysporaceae</taxon>
        <taxon>Haloactinomyces</taxon>
    </lineage>
</organism>
<evidence type="ECO:0000313" key="2">
    <source>
        <dbReference type="Proteomes" id="UP001180845"/>
    </source>
</evidence>
<dbReference type="Proteomes" id="UP001180845">
    <property type="component" value="Unassembled WGS sequence"/>
</dbReference>
<reference evidence="1" key="1">
    <citation type="submission" date="2023-07" db="EMBL/GenBank/DDBJ databases">
        <title>Sequencing the genomes of 1000 actinobacteria strains.</title>
        <authorList>
            <person name="Klenk H.-P."/>
        </authorList>
    </citation>
    <scope>NUCLEOTIDE SEQUENCE</scope>
    <source>
        <strain evidence="1">DSM 45977</strain>
    </source>
</reference>
<evidence type="ECO:0008006" key="3">
    <source>
        <dbReference type="Google" id="ProtNLM"/>
    </source>
</evidence>
<keyword evidence="2" id="KW-1185">Reference proteome</keyword>
<dbReference type="AlphaFoldDB" id="A0AAE3ZGZ9"/>
<name>A0AAE3ZGZ9_9ACTN</name>